<proteinExistence type="predicted"/>
<dbReference type="RefSeq" id="WP_208851542.1">
    <property type="nucleotide sequence ID" value="NZ_JAGGDJ010000103.1"/>
</dbReference>
<reference evidence="1 2" key="1">
    <citation type="submission" date="2021-03" db="EMBL/GenBank/DDBJ databases">
        <title>Paenibacillus artemisicola MWE-103 whole genome sequence.</title>
        <authorList>
            <person name="Ham Y.J."/>
        </authorList>
    </citation>
    <scope>NUCLEOTIDE SEQUENCE [LARGE SCALE GENOMIC DNA]</scope>
    <source>
        <strain evidence="1 2">MWE-103</strain>
    </source>
</reference>
<evidence type="ECO:0000313" key="2">
    <source>
        <dbReference type="Proteomes" id="UP000670947"/>
    </source>
</evidence>
<keyword evidence="2" id="KW-1185">Reference proteome</keyword>
<evidence type="ECO:0000313" key="1">
    <source>
        <dbReference type="EMBL" id="MBO7749040.1"/>
    </source>
</evidence>
<sequence>MKRLQIDFNEPDPFRYRITEDEILFFNIKLGEVITFYTENLEVRALVELDAEEKQWFGKHIEEIRTVSSDIEEAREDGFNNGHYFGIWTTKDNIVRKMIQLNQSEDLIHLVTGVSLERIRSLR</sequence>
<accession>A0ABS3WL65</accession>
<feature type="non-terminal residue" evidence="1">
    <location>
        <position position="123"/>
    </location>
</feature>
<comment type="caution">
    <text evidence="1">The sequence shown here is derived from an EMBL/GenBank/DDBJ whole genome shotgun (WGS) entry which is preliminary data.</text>
</comment>
<name>A0ABS3WL65_9BACL</name>
<gene>
    <name evidence="1" type="ORF">I8J29_33255</name>
</gene>
<protein>
    <submittedName>
        <fullName evidence="1">Uncharacterized protein</fullName>
    </submittedName>
</protein>
<organism evidence="1 2">
    <name type="scientific">Paenibacillus artemisiicola</name>
    <dbReference type="NCBI Taxonomy" id="1172618"/>
    <lineage>
        <taxon>Bacteria</taxon>
        <taxon>Bacillati</taxon>
        <taxon>Bacillota</taxon>
        <taxon>Bacilli</taxon>
        <taxon>Bacillales</taxon>
        <taxon>Paenibacillaceae</taxon>
        <taxon>Paenibacillus</taxon>
    </lineage>
</organism>
<dbReference type="EMBL" id="JAGGDJ010000103">
    <property type="protein sequence ID" value="MBO7749040.1"/>
    <property type="molecule type" value="Genomic_DNA"/>
</dbReference>
<dbReference type="Proteomes" id="UP000670947">
    <property type="component" value="Unassembled WGS sequence"/>
</dbReference>